<name>A0AA88YP92_PINIB</name>
<dbReference type="SMART" id="SM00487">
    <property type="entry name" value="DEXDc"/>
    <property type="match status" value="1"/>
</dbReference>
<dbReference type="GO" id="GO:0003677">
    <property type="term" value="F:DNA binding"/>
    <property type="evidence" value="ECO:0007669"/>
    <property type="project" value="InterPro"/>
</dbReference>
<dbReference type="InterPro" id="IPR001650">
    <property type="entry name" value="Helicase_C-like"/>
</dbReference>
<feature type="domain" description="Helicase C-terminal" evidence="3">
    <location>
        <begin position="449"/>
        <end position="610"/>
    </location>
</feature>
<evidence type="ECO:0000259" key="2">
    <source>
        <dbReference type="PROSITE" id="PS51192"/>
    </source>
</evidence>
<dbReference type="InterPro" id="IPR051363">
    <property type="entry name" value="RLR_Helicase"/>
</dbReference>
<dbReference type="InterPro" id="IPR006935">
    <property type="entry name" value="Helicase/UvrB_N"/>
</dbReference>
<gene>
    <name evidence="4" type="ORF">FSP39_013845</name>
</gene>
<sequence>MRGQGHMQKVATEPAPSRNHSPLLKKFEDYGNLNFDLTKTVPRGYQRELFTKAMEGDTVLFLPTGTGKTLISCLAVSAMLTQNPTRQVVFLVDKVLLVIQQSRYLINELGDRNYTRFDPDNVNSPDSHNQLMDRKLRIAALCGGQQSTGGVPLWKHDLIIVTAAFYENLLSQGVLKWTDLSLVVFDEAHHCGKNHPFNRLLQEHQLPKAGSVRPKVLGLTASPAGRPTVDETLDMLKYFMANLGHAKMAIVEKNKTELESYQSNALVKVITAESSAKEESLRLQLQLYLLESYTKFCAETDMLDKYNLGLQATSKRNLSKKELIECAETLEGDLLNSLEVTLDKASPKSNNAAHRLIVANLSTHIKYVCYALNSLFEAGVPLALEELQILMAARESSGFEFAKSLGLKCDDLLAEYDSCQEVELSTTREMAGRPHLTSKINCLIKSLLSLENIDWRKREERPMALVLVKQRSTAKMVCSILQSESMVKSLGLSVVYVVGHGAGSAEGGMTVSQQKRLLEEVKAHRHQIIVATSVAEEGIDIPECQLVVSMNPPSTVTALVQMRGRARKIQSKFVIICTDVNEKAKMEDLQLKENNMTKATAIIVREQRQQR</sequence>
<dbReference type="PANTHER" id="PTHR14074">
    <property type="entry name" value="HELICASE WITH DEATH DOMAIN-RELATED"/>
    <property type="match status" value="1"/>
</dbReference>
<comment type="caution">
    <text evidence="4">The sequence shown here is derived from an EMBL/GenBank/DDBJ whole genome shotgun (WGS) entry which is preliminary data.</text>
</comment>
<dbReference type="SUPFAM" id="SSF52540">
    <property type="entry name" value="P-loop containing nucleoside triphosphate hydrolases"/>
    <property type="match status" value="1"/>
</dbReference>
<dbReference type="InterPro" id="IPR027417">
    <property type="entry name" value="P-loop_NTPase"/>
</dbReference>
<reference evidence="4" key="1">
    <citation type="submission" date="2019-08" db="EMBL/GenBank/DDBJ databases">
        <title>The improved chromosome-level genome for the pearl oyster Pinctada fucata martensii using PacBio sequencing and Hi-C.</title>
        <authorList>
            <person name="Zheng Z."/>
        </authorList>
    </citation>
    <scope>NUCLEOTIDE SEQUENCE</scope>
    <source>
        <strain evidence="4">ZZ-2019</strain>
        <tissue evidence="4">Adductor muscle</tissue>
    </source>
</reference>
<dbReference type="PANTHER" id="PTHR14074:SF16">
    <property type="entry name" value="ANTIVIRAL INNATE IMMUNE RESPONSE RECEPTOR RIG-I"/>
    <property type="match status" value="1"/>
</dbReference>
<dbReference type="Pfam" id="PF04851">
    <property type="entry name" value="ResIII"/>
    <property type="match status" value="1"/>
</dbReference>
<dbReference type="PROSITE" id="PS51192">
    <property type="entry name" value="HELICASE_ATP_BIND_1"/>
    <property type="match status" value="1"/>
</dbReference>
<dbReference type="Gene3D" id="3.40.50.300">
    <property type="entry name" value="P-loop containing nucleotide triphosphate hydrolases"/>
    <property type="match status" value="2"/>
</dbReference>
<feature type="region of interest" description="Disordered" evidence="1">
    <location>
        <begin position="1"/>
        <end position="23"/>
    </location>
</feature>
<dbReference type="GO" id="GO:0005737">
    <property type="term" value="C:cytoplasm"/>
    <property type="evidence" value="ECO:0007669"/>
    <property type="project" value="TreeGrafter"/>
</dbReference>
<dbReference type="GO" id="GO:0016787">
    <property type="term" value="F:hydrolase activity"/>
    <property type="evidence" value="ECO:0007669"/>
    <property type="project" value="InterPro"/>
</dbReference>
<dbReference type="PROSITE" id="PS51194">
    <property type="entry name" value="HELICASE_CTER"/>
    <property type="match status" value="1"/>
</dbReference>
<dbReference type="Pfam" id="PF00271">
    <property type="entry name" value="Helicase_C"/>
    <property type="match status" value="1"/>
</dbReference>
<protein>
    <submittedName>
        <fullName evidence="4">Uncharacterized protein</fullName>
    </submittedName>
</protein>
<evidence type="ECO:0000313" key="4">
    <source>
        <dbReference type="EMBL" id="KAK3102774.1"/>
    </source>
</evidence>
<evidence type="ECO:0000259" key="3">
    <source>
        <dbReference type="PROSITE" id="PS51194"/>
    </source>
</evidence>
<evidence type="ECO:0000313" key="5">
    <source>
        <dbReference type="Proteomes" id="UP001186944"/>
    </source>
</evidence>
<feature type="domain" description="Helicase ATP-binding" evidence="2">
    <location>
        <begin position="49"/>
        <end position="241"/>
    </location>
</feature>
<dbReference type="InterPro" id="IPR014001">
    <property type="entry name" value="Helicase_ATP-bd"/>
</dbReference>
<keyword evidence="5" id="KW-1185">Reference proteome</keyword>
<dbReference type="AlphaFoldDB" id="A0AA88YP92"/>
<dbReference type="Proteomes" id="UP001186944">
    <property type="component" value="Unassembled WGS sequence"/>
</dbReference>
<dbReference type="SMART" id="SM00490">
    <property type="entry name" value="HELICc"/>
    <property type="match status" value="1"/>
</dbReference>
<dbReference type="EMBL" id="VSWD01000005">
    <property type="protein sequence ID" value="KAK3102774.1"/>
    <property type="molecule type" value="Genomic_DNA"/>
</dbReference>
<dbReference type="GO" id="GO:0005524">
    <property type="term" value="F:ATP binding"/>
    <property type="evidence" value="ECO:0007669"/>
    <property type="project" value="InterPro"/>
</dbReference>
<evidence type="ECO:0000256" key="1">
    <source>
        <dbReference type="SAM" id="MobiDB-lite"/>
    </source>
</evidence>
<proteinExistence type="predicted"/>
<organism evidence="4 5">
    <name type="scientific">Pinctada imbricata</name>
    <name type="common">Atlantic pearl-oyster</name>
    <name type="synonym">Pinctada martensii</name>
    <dbReference type="NCBI Taxonomy" id="66713"/>
    <lineage>
        <taxon>Eukaryota</taxon>
        <taxon>Metazoa</taxon>
        <taxon>Spiralia</taxon>
        <taxon>Lophotrochozoa</taxon>
        <taxon>Mollusca</taxon>
        <taxon>Bivalvia</taxon>
        <taxon>Autobranchia</taxon>
        <taxon>Pteriomorphia</taxon>
        <taxon>Pterioida</taxon>
        <taxon>Pterioidea</taxon>
        <taxon>Pteriidae</taxon>
        <taxon>Pinctada</taxon>
    </lineage>
</organism>
<accession>A0AA88YP92</accession>